<dbReference type="Gene3D" id="3.30.565.10">
    <property type="entry name" value="Histidine kinase-like ATPase, C-terminal domain"/>
    <property type="match status" value="1"/>
</dbReference>
<dbReference type="InterPro" id="IPR011333">
    <property type="entry name" value="SKP1/BTB/POZ_sf"/>
</dbReference>
<sequence length="2699" mass="302870">MESIPFGEQVDTLGHIKSILQNYPFSAGLLRELLQNSDDAKATEQTFLLDCREHPSRNLCDSKLAETQGPALLAFNNASFTEDDWTALQRINKSSKEEDTSKIGKFGLGIRSCYHITDYLQVLSGEHLAIFDPRCSFSKVGGVRLSLEHAGDHRSAFGSLYTDNLEQDRFNGTIVRLPLRTVPSKILENVVSPNDIKELFKDFIEGELGVAMLFLRHLRTIKLIIADNKGEHHLANCDIEKTSTIRDGVAGVRVRIHYQGGNVVEKDWAIFEEHPPIEDAYNLLSKRMSEFLPEEELQKVLEAVLKKHKLRPDVGIAFPLSDSDAPPGKRDNGFLFTFLRLPIETGFPVHIHGCFALTTSRQNLRNPVDNGLVKGSEGRLLIEWNKILFDFLIPRAWAHLLEVFANDAPAIDLFSAWPALQPPSKSGEQLYWQSLPQALFQIVCERKLRVWPSTLGGKYFNLEEVYIAPPDLDRSTIDALASAGIPICAVPPHLYEMGFDESGILTPKCVAEWLKDDPPFEANSINPPQKPVIDKILCYLLESTGDLRNIDGLQVIPMVSGQYVSLSSDPDAKSTYTLLERDELELFGVCDNTAIHLDELPPSVAKLLRKKGPDALNVHRLDPDLVAYYLDQHPTRKGVNVQTTPATPDAIAFLSQFWIWFSKWGARAMLMPLLEQVPLLPCLHGVEPANRKRPIFERDGLSKDNTALYNYLLRRGVPFITDLEETAQDVLNTYGLLKSPNNIHALLDRLEQLDDVPLPDDAAAETVLQHFDDHMFEGEASQPYSADQAQTFRELPIFPSVQYEVEGDRLVFERSWIAVDGFKAVYGVSSLNILPKLPDTAFLDSQNYFQDERLLSVINPAKPEPVCEMAIVALSLEHLHEQPKQLLASILQYAASHRNDLSQNNISLLRKTPFVLSAGDSDVKVAPETLIDPSSPLHQFYPEDCLPRREDDVDASIVQYLSDLSLLNGDLSPSNVRDCIQLVAANPDNFQPSILLLNLLCEKSFNFGSLHPLDRTFAWLPTQNEELSNAHGCRPSKRQTSKDDEYLFDYVLEMLHSDVREVPPSLVKVLGWGDPIPTGVLITQLSHVLEAKEGDTIRRVTAILLEMGLREFSSDEQRSLEAVLKGKEWVPVSAGPEEKLVHPWQAVLTSPFSGIFRVSRSLLRGEGMEEFLERSGCEESPSLTTVKRRLLELSEKSVSHTTTKAAVAALNFAVENFELEAEHLDGLLVPDTEGVLRPIGEVLYNDVGPNSLAYDLGDRTLANAAITEDLAKHLRLQLLGMDSEFANIPSLGEDMGASSATIVKETLGNYNEKQFLPEFLANADDAGATQFEVILYDHTPTPGRAYLSSKLKELCAGPAVMVYNDGTFSQKDFDGICQNYIGSKKTEADTIGQFGLGALTMFHITECAFIYSGDKVLILDPAEQYLPIAGRTAILLSLKLIVKSYPGHIDCLKDVPWFDLQKPFVNGTVFYLPLRTSTMDALKSQTYTLGSFQRTLLEDFQSKAAECLLFVKIQRIVAGELKSGESVERLWTFEANRLELKILDDSEVVQRDITIDQLVGPDRSGSTTTWRTVGIQIPPDSDSIPANVRVKDMSKTIRAGLAAPLSDERHVIPGKLFCTLPLAIAIALPVHVNASFIMSSDRRHIRLDTYDNEETTFNRWLLQETIPRLYLALLEVLVHDRDNARWWPGTLTKDQDPLAGAIVESFYSKHLPVSQRYLFRSMFNKQLYRFPDIVLHPSRATTPLVVQEVLEWLSPSCLVQLPLVRHHLEKAGAAIARPPFVKGILLDDDGAGRVRSKLKDVEQLMDLITYLANPNPSHLRGLPLLQLDDHSWETINEGASALAYYHDWGHQLVSRNLFSVRRFVNCAAFPRRLLEHPHEGLINVDILKASGVRMLIEEKLSQTPPGQPMRQWLALLWDLFPSLPQENLDEEIKHLPLVPTMKDTSFKSLLEVKNGEALVTGALEEPFLKECFRDLGIDVVDTNHSPPELQARIAPGFGAKYSSTGTLFARFVRCIAPIRASAIDRLARWSFERQQEFSEWVQKQIVSSVPDDLLPTVQSLPIWTARMGTRISMCSAHSITLLPPGIPLAVGLFSRRYVTEDTKVTHLRKKRISLEDLHGSLQLPETLPPGDAEVIYFDFVRRLLFSFGHGVRQLGLRVPSTDRTMVDVGSLFEHSAFFDAALDPTSSHFLLPSFDELANLLPLIRDNNNTLDHQLFARCARIFEQQSTDTPEYVQRARVLYERYFEGLALAHPLKPPQWRLLDEISFVPRSMGTTVAYLYDAVELPEDIRRLPSVVAPRHVVRREFYYICWTQRVALAEEPREDVDRIKVVYPQFGRPSANVVLQHLHAISRCPPSAVILHSLRETYAWLDKEENIKDIEDKLEQMSREPLFLNVDDASGMKDWTWLSANQLALETHDLSEVKAVRKFILPYRRLLKAAGVVEAFYPDVEQEGDDTPASQAFTHLLQMNEYRLARTWTDVVLIPYNDRNGEDEQMDVCEGVAEDVSLEEGEGASPESEDPGVDESSVAAVEDSEGTSDKPDSHGDAESSVPLDLCCHRLVLASCGSSFFKDTFAGGYKEGQRNATSEQPQQIPVPGSRRAIAAVLDYIYTGQLVSPEDSITIEDLLGCLQLADFLNFGPGSACLNLVAHEIAKRQLLDPHNLDEVRESAKKFNSKRLEQYCDHYEEKNEVLIRLARGCR</sequence>
<dbReference type="PROSITE" id="PS50097">
    <property type="entry name" value="BTB"/>
    <property type="match status" value="1"/>
</dbReference>
<evidence type="ECO:0000256" key="1">
    <source>
        <dbReference type="SAM" id="MobiDB-lite"/>
    </source>
</evidence>
<accession>A0A8H5BBD3</accession>
<reference evidence="3 4" key="1">
    <citation type="journal article" date="2020" name="ISME J.">
        <title>Uncovering the hidden diversity of litter-decomposition mechanisms in mushroom-forming fungi.</title>
        <authorList>
            <person name="Floudas D."/>
            <person name="Bentzer J."/>
            <person name="Ahren D."/>
            <person name="Johansson T."/>
            <person name="Persson P."/>
            <person name="Tunlid A."/>
        </authorList>
    </citation>
    <scope>NUCLEOTIDE SEQUENCE [LARGE SCALE GENOMIC DNA]</scope>
    <source>
        <strain evidence="3 4">CBS 175.51</strain>
    </source>
</reference>
<dbReference type="InterPro" id="IPR052972">
    <property type="entry name" value="Sacsin_chaperone_reg"/>
</dbReference>
<dbReference type="Pfam" id="PF00651">
    <property type="entry name" value="BTB"/>
    <property type="match status" value="1"/>
</dbReference>
<evidence type="ECO:0000259" key="2">
    <source>
        <dbReference type="PROSITE" id="PS50097"/>
    </source>
</evidence>
<dbReference type="InterPro" id="IPR036890">
    <property type="entry name" value="HATPase_C_sf"/>
</dbReference>
<dbReference type="SUPFAM" id="SSF54695">
    <property type="entry name" value="POZ domain"/>
    <property type="match status" value="1"/>
</dbReference>
<dbReference type="InterPro" id="IPR000210">
    <property type="entry name" value="BTB/POZ_dom"/>
</dbReference>
<dbReference type="CDD" id="cd18186">
    <property type="entry name" value="BTB_POZ_ZBTB_KLHL-like"/>
    <property type="match status" value="1"/>
</dbReference>
<gene>
    <name evidence="3" type="ORF">D9611_010269</name>
</gene>
<feature type="domain" description="BTB" evidence="2">
    <location>
        <begin position="2557"/>
        <end position="2617"/>
    </location>
</feature>
<dbReference type="Pfam" id="PF25794">
    <property type="entry name" value="SACS"/>
    <property type="match status" value="2"/>
</dbReference>
<protein>
    <recommendedName>
        <fullName evidence="2">BTB domain-containing protein</fullName>
    </recommendedName>
</protein>
<feature type="compositionally biased region" description="Acidic residues" evidence="1">
    <location>
        <begin position="2505"/>
        <end position="2522"/>
    </location>
</feature>
<dbReference type="InterPro" id="IPR058210">
    <property type="entry name" value="SACS/Nov_dom"/>
</dbReference>
<dbReference type="EMBL" id="JAACJK010000171">
    <property type="protein sequence ID" value="KAF5320151.1"/>
    <property type="molecule type" value="Genomic_DNA"/>
</dbReference>
<comment type="caution">
    <text evidence="3">The sequence shown here is derived from an EMBL/GenBank/DDBJ whole genome shotgun (WGS) entry which is preliminary data.</text>
</comment>
<dbReference type="NCBIfam" id="NF047352">
    <property type="entry name" value="P_loop_sacsin"/>
    <property type="match status" value="2"/>
</dbReference>
<keyword evidence="4" id="KW-1185">Reference proteome</keyword>
<dbReference type="Gene3D" id="3.30.710.10">
    <property type="entry name" value="Potassium Channel Kv1.1, Chain A"/>
    <property type="match status" value="1"/>
</dbReference>
<dbReference type="SUPFAM" id="SSF55874">
    <property type="entry name" value="ATPase domain of HSP90 chaperone/DNA topoisomerase II/histidine kinase"/>
    <property type="match status" value="2"/>
</dbReference>
<name>A0A8H5BBD3_9AGAR</name>
<feature type="region of interest" description="Disordered" evidence="1">
    <location>
        <begin position="2505"/>
        <end position="2547"/>
    </location>
</feature>
<evidence type="ECO:0000313" key="4">
    <source>
        <dbReference type="Proteomes" id="UP000541558"/>
    </source>
</evidence>
<dbReference type="OrthoDB" id="1262810at2759"/>
<dbReference type="PANTHER" id="PTHR15600">
    <property type="entry name" value="SACSIN"/>
    <property type="match status" value="1"/>
</dbReference>
<dbReference type="GO" id="GO:0030544">
    <property type="term" value="F:Hsp70 protein binding"/>
    <property type="evidence" value="ECO:0007669"/>
    <property type="project" value="TreeGrafter"/>
</dbReference>
<organism evidence="3 4">
    <name type="scientific">Ephemerocybe angulata</name>
    <dbReference type="NCBI Taxonomy" id="980116"/>
    <lineage>
        <taxon>Eukaryota</taxon>
        <taxon>Fungi</taxon>
        <taxon>Dikarya</taxon>
        <taxon>Basidiomycota</taxon>
        <taxon>Agaricomycotina</taxon>
        <taxon>Agaricomycetes</taxon>
        <taxon>Agaricomycetidae</taxon>
        <taxon>Agaricales</taxon>
        <taxon>Agaricineae</taxon>
        <taxon>Psathyrellaceae</taxon>
        <taxon>Ephemerocybe</taxon>
    </lineage>
</organism>
<feature type="compositionally biased region" description="Basic and acidic residues" evidence="1">
    <location>
        <begin position="2536"/>
        <end position="2546"/>
    </location>
</feature>
<dbReference type="PANTHER" id="PTHR15600:SF42">
    <property type="entry name" value="SACSIN"/>
    <property type="match status" value="1"/>
</dbReference>
<evidence type="ECO:0000313" key="3">
    <source>
        <dbReference type="EMBL" id="KAF5320151.1"/>
    </source>
</evidence>
<proteinExistence type="predicted"/>
<dbReference type="Proteomes" id="UP000541558">
    <property type="component" value="Unassembled WGS sequence"/>
</dbReference>